<dbReference type="EMBL" id="JAQPZS010000001">
    <property type="protein sequence ID" value="MEJ6494867.1"/>
    <property type="molecule type" value="Genomic_DNA"/>
</dbReference>
<comment type="caution">
    <text evidence="2">The sequence shown here is derived from an EMBL/GenBank/DDBJ whole genome shotgun (WGS) entry which is preliminary data.</text>
</comment>
<evidence type="ECO:0000313" key="2">
    <source>
        <dbReference type="EMBL" id="MEJ6494867.1"/>
    </source>
</evidence>
<dbReference type="RefSeq" id="WP_339979709.1">
    <property type="nucleotide sequence ID" value="NZ_JAQPZS010000001.1"/>
</dbReference>
<dbReference type="Proteomes" id="UP001377972">
    <property type="component" value="Unassembled WGS sequence"/>
</dbReference>
<dbReference type="Pfam" id="PF08878">
    <property type="entry name" value="HamA"/>
    <property type="match status" value="1"/>
</dbReference>
<sequence length="257" mass="28785">MLSIEGKSDSNAHILDENKFTSLELRQEEFESIKNLLIALLPDYYVDPQSIAGTLARLGKNAAAQKLLTKIPEVKKIRSGDLGEVITTDYIEESTNYTVPIRKLRWRDHRNMAMRGDDVIGIAVDLQRQSIKFLKAEAKANKALSRKVLQEARAELDLYEGLPAPHALGFVAERLRETGNQPLADLIEKVQLVDGIRTNQVEHLLFTFTASNPATLQKEAFDNYDGNIKQSSVGFRVVNHQELIEGVYQGVIDGLNN</sequence>
<reference evidence="2 3" key="1">
    <citation type="submission" date="2023-01" db="EMBL/GenBank/DDBJ databases">
        <title>Trichodesmium-associated heterotrophic epibiont bacteria.</title>
        <authorList>
            <person name="Cleveland C.S."/>
            <person name="Webb E.A."/>
        </authorList>
    </citation>
    <scope>NUCLEOTIDE SEQUENCE [LARGE SCALE GENOMIC DNA]</scope>
    <source>
        <strain evidence="2 3">USCH2</strain>
    </source>
</reference>
<gene>
    <name evidence="2" type="ORF">PQI24_02420</name>
</gene>
<dbReference type="InterPro" id="IPR014976">
    <property type="entry name" value="AbpA_HamA_C"/>
</dbReference>
<accession>A0ABU8SPB1</accession>
<keyword evidence="3" id="KW-1185">Reference proteome</keyword>
<organism evidence="2 3">
    <name type="scientific">Pseudoalteromonas lipolytica</name>
    <dbReference type="NCBI Taxonomy" id="570156"/>
    <lineage>
        <taxon>Bacteria</taxon>
        <taxon>Pseudomonadati</taxon>
        <taxon>Pseudomonadota</taxon>
        <taxon>Gammaproteobacteria</taxon>
        <taxon>Alteromonadales</taxon>
        <taxon>Pseudoalteromonadaceae</taxon>
        <taxon>Pseudoalteromonas</taxon>
    </lineage>
</organism>
<feature type="domain" description="Anti-bacteriophage protein A/HamA C-terminal" evidence="1">
    <location>
        <begin position="24"/>
        <end position="249"/>
    </location>
</feature>
<evidence type="ECO:0000259" key="1">
    <source>
        <dbReference type="Pfam" id="PF08878"/>
    </source>
</evidence>
<name>A0ABU8SPB1_9GAMM</name>
<evidence type="ECO:0000313" key="3">
    <source>
        <dbReference type="Proteomes" id="UP001377972"/>
    </source>
</evidence>
<proteinExistence type="predicted"/>
<protein>
    <submittedName>
        <fullName evidence="2">SAVED domain-containing protein</fullName>
    </submittedName>
</protein>